<dbReference type="Gene3D" id="3.40.1580.10">
    <property type="entry name" value="SMI1/KNR4-like"/>
    <property type="match status" value="1"/>
</dbReference>
<proteinExistence type="predicted"/>
<dbReference type="Pfam" id="PF14568">
    <property type="entry name" value="SUKH_6"/>
    <property type="match status" value="1"/>
</dbReference>
<gene>
    <name evidence="2" type="ORF">GTH23_14100</name>
    <name evidence="1" type="ORF">I4901_10140</name>
</gene>
<dbReference type="SUPFAM" id="SSF160631">
    <property type="entry name" value="SMI1/KNR4-like"/>
    <property type="match status" value="1"/>
</dbReference>
<evidence type="ECO:0000313" key="2">
    <source>
        <dbReference type="EMBL" id="QIF91097.1"/>
    </source>
</evidence>
<sequence>MLTTLNQWLPIPLCPIERGEDKEWLLIDNRYTFPQDYIEFVTQYGSGHIANFITLFNPFSENEYLNFFQQKEAILKDFDSLIQADPDYYTFHLYPKDNGLLPIGVTDNGDTLFWVVSSNDSSLWTIAIIPSRASEVEFIAENLTGFLEGVLSKRIRCQSFPAGFPSENITFISNN</sequence>
<dbReference type="AlphaFoldDB" id="A0A8I0WT16"/>
<accession>A0A8I0WT16</accession>
<dbReference type="Proteomes" id="UP000612266">
    <property type="component" value="Unassembled WGS sequence"/>
</dbReference>
<reference evidence="1" key="2">
    <citation type="submission" date="2020-11" db="EMBL/GenBank/DDBJ databases">
        <title>Enhanced detection system for hospital associated transmission using whole genome sequencing surveillance.</title>
        <authorList>
            <person name="Harrison L.H."/>
            <person name="Van Tyne D."/>
            <person name="Marsh J.W."/>
            <person name="Griffith M.P."/>
            <person name="Snyder D.J."/>
            <person name="Cooper V.S."/>
            <person name="Mustapha M."/>
        </authorList>
    </citation>
    <scope>NUCLEOTIDE SEQUENCE</scope>
    <source>
        <strain evidence="1">PR00070</strain>
    </source>
</reference>
<dbReference type="Proteomes" id="UP000501338">
    <property type="component" value="Chromosome"/>
</dbReference>
<reference evidence="2 3" key="1">
    <citation type="submission" date="2020-01" db="EMBL/GenBank/DDBJ databases">
        <title>The genomic epidemiology of tigecycline resistance gene tet(X) variants in a swine farm in China.</title>
        <authorList>
            <person name="Peng K."/>
            <person name="Li R."/>
        </authorList>
    </citation>
    <scope>NUCLEOTIDE SEQUENCE [LARGE SCALE GENOMIC DNA]</scope>
    <source>
        <strain evidence="2 3">ZF1</strain>
    </source>
</reference>
<dbReference type="EMBL" id="CP047340">
    <property type="protein sequence ID" value="QIF91097.1"/>
    <property type="molecule type" value="Genomic_DNA"/>
</dbReference>
<organism evidence="1 4">
    <name type="scientific">Proteus terrae subsp. cibarius</name>
    <dbReference type="NCBI Taxonomy" id="626774"/>
    <lineage>
        <taxon>Bacteria</taxon>
        <taxon>Pseudomonadati</taxon>
        <taxon>Pseudomonadota</taxon>
        <taxon>Gammaproteobacteria</taxon>
        <taxon>Enterobacterales</taxon>
        <taxon>Morganellaceae</taxon>
        <taxon>Proteus</taxon>
    </lineage>
</organism>
<dbReference type="InterPro" id="IPR037883">
    <property type="entry name" value="Knr4/Smi1-like_sf"/>
</dbReference>
<keyword evidence="3" id="KW-1185">Reference proteome</keyword>
<evidence type="ECO:0000313" key="3">
    <source>
        <dbReference type="Proteomes" id="UP000501338"/>
    </source>
</evidence>
<evidence type="ECO:0000313" key="4">
    <source>
        <dbReference type="Proteomes" id="UP000612266"/>
    </source>
</evidence>
<protein>
    <submittedName>
        <fullName evidence="1">SMI1/KNR4 family protein</fullName>
    </submittedName>
</protein>
<name>A0A8I0WT16_9GAMM</name>
<evidence type="ECO:0000313" key="1">
    <source>
        <dbReference type="EMBL" id="MBG2914728.1"/>
    </source>
</evidence>
<dbReference type="RefSeq" id="WP_099660019.1">
    <property type="nucleotide sequence ID" value="NZ_CP045008.1"/>
</dbReference>
<dbReference type="EMBL" id="JADSJR010000011">
    <property type="protein sequence ID" value="MBG2914728.1"/>
    <property type="molecule type" value="Genomic_DNA"/>
</dbReference>